<organism evidence="1 2">
    <name type="scientific">Paenibacillus pinisoli</name>
    <dbReference type="NCBI Taxonomy" id="1276110"/>
    <lineage>
        <taxon>Bacteria</taxon>
        <taxon>Bacillati</taxon>
        <taxon>Bacillota</taxon>
        <taxon>Bacilli</taxon>
        <taxon>Bacillales</taxon>
        <taxon>Paenibacillaceae</taxon>
        <taxon>Paenibacillus</taxon>
    </lineage>
</organism>
<evidence type="ECO:0008006" key="3">
    <source>
        <dbReference type="Google" id="ProtNLM"/>
    </source>
</evidence>
<proteinExistence type="predicted"/>
<reference evidence="1 2" key="1">
    <citation type="submission" date="2018-09" db="EMBL/GenBank/DDBJ databases">
        <title>Paenibacillus aracenensis nov. sp. isolated from a cave in southern Spain.</title>
        <authorList>
            <person name="Jurado V."/>
            <person name="Gutierrez-Patricio S."/>
            <person name="Gonzalez-Pimentel J.L."/>
            <person name="Miller A.Z."/>
            <person name="Laiz L."/>
            <person name="Saiz-Jimenez C."/>
        </authorList>
    </citation>
    <scope>NUCLEOTIDE SEQUENCE [LARGE SCALE GENOMIC DNA]</scope>
    <source>
        <strain evidence="1 2">JCM 19203</strain>
    </source>
</reference>
<sequence>MGIFKGYRRGRRMWKLLWIGLFGAVVMLSGCARDAAEKARTYHNDGYLGYSNTNPNLLNRSGTLYEKDIQFIGELLQQVKGIRKTEVGFNGDDANVTLRLESGLSDAERNRIRAEAQNILQANFPRYDVHVKVRS</sequence>
<gene>
    <name evidence="1" type="ORF">D3P09_24075</name>
</gene>
<evidence type="ECO:0000313" key="1">
    <source>
        <dbReference type="EMBL" id="RJX37425.1"/>
    </source>
</evidence>
<dbReference type="RefSeq" id="WP_120113979.1">
    <property type="nucleotide sequence ID" value="NZ_QXQB01000006.1"/>
</dbReference>
<protein>
    <recommendedName>
        <fullName evidence="3">Sporulation protein</fullName>
    </recommendedName>
</protein>
<comment type="caution">
    <text evidence="1">The sequence shown here is derived from an EMBL/GenBank/DDBJ whole genome shotgun (WGS) entry which is preliminary data.</text>
</comment>
<name>A0A3A6PBA7_9BACL</name>
<evidence type="ECO:0000313" key="2">
    <source>
        <dbReference type="Proteomes" id="UP000267798"/>
    </source>
</evidence>
<dbReference type="OrthoDB" id="2679017at2"/>
<dbReference type="Proteomes" id="UP000267798">
    <property type="component" value="Unassembled WGS sequence"/>
</dbReference>
<dbReference type="PROSITE" id="PS51257">
    <property type="entry name" value="PROKAR_LIPOPROTEIN"/>
    <property type="match status" value="1"/>
</dbReference>
<dbReference type="AlphaFoldDB" id="A0A3A6PBA7"/>
<keyword evidence="2" id="KW-1185">Reference proteome</keyword>
<accession>A0A3A6PBA7</accession>
<dbReference type="EMBL" id="QXQB01000006">
    <property type="protein sequence ID" value="RJX37425.1"/>
    <property type="molecule type" value="Genomic_DNA"/>
</dbReference>